<evidence type="ECO:0000256" key="3">
    <source>
        <dbReference type="ARBA" id="ARBA00022617"/>
    </source>
</evidence>
<evidence type="ECO:0000313" key="10">
    <source>
        <dbReference type="Proteomes" id="UP001521785"/>
    </source>
</evidence>
<keyword evidence="10" id="KW-1185">Reference proteome</keyword>
<dbReference type="InterPro" id="IPR010255">
    <property type="entry name" value="Haem_peroxidase_sf"/>
</dbReference>
<evidence type="ECO:0000256" key="2">
    <source>
        <dbReference type="ARBA" id="ARBA00022559"/>
    </source>
</evidence>
<feature type="compositionally biased region" description="Polar residues" evidence="6">
    <location>
        <begin position="538"/>
        <end position="549"/>
    </location>
</feature>
<dbReference type="Gene3D" id="1.10.520.10">
    <property type="match status" value="1"/>
</dbReference>
<dbReference type="Pfam" id="PF00141">
    <property type="entry name" value="peroxidase"/>
    <property type="match status" value="1"/>
</dbReference>
<dbReference type="Pfam" id="PF01822">
    <property type="entry name" value="WSC"/>
    <property type="match status" value="2"/>
</dbReference>
<dbReference type="InterPro" id="IPR044831">
    <property type="entry name" value="Ccp1-like"/>
</dbReference>
<dbReference type="PANTHER" id="PTHR31356:SF53">
    <property type="entry name" value="HEME PEROXIDASE"/>
    <property type="match status" value="1"/>
</dbReference>
<keyword evidence="4" id="KW-0560">Oxidoreductase</keyword>
<dbReference type="SMART" id="SM00321">
    <property type="entry name" value="WSC"/>
    <property type="match status" value="1"/>
</dbReference>
<evidence type="ECO:0000259" key="7">
    <source>
        <dbReference type="PROSITE" id="PS50873"/>
    </source>
</evidence>
<dbReference type="SUPFAM" id="SSF48113">
    <property type="entry name" value="Heme-dependent peroxidases"/>
    <property type="match status" value="1"/>
</dbReference>
<feature type="compositionally biased region" description="Low complexity" evidence="6">
    <location>
        <begin position="550"/>
        <end position="566"/>
    </location>
</feature>
<evidence type="ECO:0000256" key="4">
    <source>
        <dbReference type="ARBA" id="ARBA00023002"/>
    </source>
</evidence>
<gene>
    <name evidence="9" type="ORF">SLS60_001816</name>
</gene>
<dbReference type="Proteomes" id="UP001521785">
    <property type="component" value="Unassembled WGS sequence"/>
</dbReference>
<feature type="domain" description="WSC" evidence="8">
    <location>
        <begin position="567"/>
        <end position="658"/>
    </location>
</feature>
<dbReference type="InterPro" id="IPR001621">
    <property type="entry name" value="Ligninase"/>
</dbReference>
<keyword evidence="3" id="KW-0479">Metal-binding</keyword>
<dbReference type="PROSITE" id="PS50873">
    <property type="entry name" value="PEROXIDASE_4"/>
    <property type="match status" value="1"/>
</dbReference>
<evidence type="ECO:0000256" key="5">
    <source>
        <dbReference type="ARBA" id="ARBA00023180"/>
    </source>
</evidence>
<feature type="domain" description="Plant heme peroxidase family profile" evidence="7">
    <location>
        <begin position="81"/>
        <end position="160"/>
    </location>
</feature>
<reference evidence="9 10" key="1">
    <citation type="submission" date="2024-02" db="EMBL/GenBank/DDBJ databases">
        <title>De novo assembly and annotation of 12 fungi associated with fruit tree decline syndrome in Ontario, Canada.</title>
        <authorList>
            <person name="Sulman M."/>
            <person name="Ellouze W."/>
            <person name="Ilyukhin E."/>
        </authorList>
    </citation>
    <scope>NUCLEOTIDE SEQUENCE [LARGE SCALE GENOMIC DNA]</scope>
    <source>
        <strain evidence="9 10">M42-189</strain>
    </source>
</reference>
<dbReference type="PANTHER" id="PTHR31356">
    <property type="entry name" value="THYLAKOID LUMENAL 29 KDA PROTEIN, CHLOROPLASTIC-RELATED"/>
    <property type="match status" value="1"/>
</dbReference>
<feature type="region of interest" description="Disordered" evidence="6">
    <location>
        <begin position="483"/>
        <end position="571"/>
    </location>
</feature>
<keyword evidence="2" id="KW-0575">Peroxidase</keyword>
<keyword evidence="3" id="KW-0349">Heme</keyword>
<dbReference type="InterPro" id="IPR002889">
    <property type="entry name" value="WSC_carb-bd"/>
</dbReference>
<sequence>MSYRSRGLANLVTPCSKGLSTSRITAAEWLRTAFHDSISGNIYTGAGGLDGSIAWELDSLENEGTFADDSVAAWAPFVSDLTSLSDVIAAATYVLTRSCSNISVAVRGGRIDATEAGPSGFVPQPQNAVSIFRNQFARLGLDDQGMVQFIACGHSIGGVHGADHPEITDSALANFDTTPAVLDNQIAVEYVSGTTNDPLVVGKSTTNTRNSDFRVFSQADKNVTIKSLAADPQLFASACKSLFQTMIDLVPAGSQLSDPITPYDVKPYALQLTILDGGSKIRFTGDIRVRTTKGTVSQVQLVYADRNGAVGQTPINTTAKHNATGFDDSFSFFDFSTDLPVDTSISSFKVSVTYSDSTQTTYDNNGSGFQVEDTVIYLAPQSCLDSSGKLTVVAAVRNQTAPNLQVLVKVPQAEPNPVPSLSTTTVPMATQSSIGPYQLYSANLAFSDAIANSPVFGVFAGSVSDARKGVSGLPTSCATLATSSQSSQLQTSSSASTQSSLTSSSPSIVTTTATPPSSSTTSSDIVSTPSGTSTPTSHASGQPNPGTGISTSSSTSSSSSSPTPSTEFSLQGCYSDAVNPRALSAKSTSSDDMTVNDCAAACIQYQFFGLEYGRECYCGNTLDSTSTLQPAADCKMPCSGSSTQLCGGPSRISLYTNLQYSQPSNPQIPGYEHKGCYSESSTTRALLGASFSNANMTVQNCASLCKGSTYFGVEYSQYVLPFS</sequence>
<dbReference type="PROSITE" id="PS51212">
    <property type="entry name" value="WSC"/>
    <property type="match status" value="1"/>
</dbReference>
<comment type="similarity">
    <text evidence="1">Belongs to the peroxidase family. Ligninase subfamily.</text>
</comment>
<comment type="caution">
    <text evidence="9">The sequence shown here is derived from an EMBL/GenBank/DDBJ whole genome shotgun (WGS) entry which is preliminary data.</text>
</comment>
<dbReference type="PRINTS" id="PR00462">
    <property type="entry name" value="LIGNINASE"/>
</dbReference>
<accession>A0ABR3S0E9</accession>
<keyword evidence="5" id="KW-0325">Glycoprotein</keyword>
<evidence type="ECO:0000313" key="9">
    <source>
        <dbReference type="EMBL" id="KAL1610151.1"/>
    </source>
</evidence>
<name>A0ABR3S0E9_9PLEO</name>
<proteinExistence type="inferred from homology"/>
<evidence type="ECO:0000256" key="6">
    <source>
        <dbReference type="SAM" id="MobiDB-lite"/>
    </source>
</evidence>
<feature type="compositionally biased region" description="Low complexity" evidence="6">
    <location>
        <begin position="483"/>
        <end position="537"/>
    </location>
</feature>
<organism evidence="9 10">
    <name type="scientific">Paraconiothyrium brasiliense</name>
    <dbReference type="NCBI Taxonomy" id="300254"/>
    <lineage>
        <taxon>Eukaryota</taxon>
        <taxon>Fungi</taxon>
        <taxon>Dikarya</taxon>
        <taxon>Ascomycota</taxon>
        <taxon>Pezizomycotina</taxon>
        <taxon>Dothideomycetes</taxon>
        <taxon>Pleosporomycetidae</taxon>
        <taxon>Pleosporales</taxon>
        <taxon>Massarineae</taxon>
        <taxon>Didymosphaeriaceae</taxon>
        <taxon>Paraconiothyrium</taxon>
    </lineage>
</organism>
<protein>
    <recommendedName>
        <fullName evidence="11">Peroxidase</fullName>
    </recommendedName>
</protein>
<evidence type="ECO:0000256" key="1">
    <source>
        <dbReference type="ARBA" id="ARBA00006089"/>
    </source>
</evidence>
<evidence type="ECO:0000259" key="8">
    <source>
        <dbReference type="PROSITE" id="PS51212"/>
    </source>
</evidence>
<keyword evidence="3" id="KW-0408">Iron</keyword>
<evidence type="ECO:0008006" key="11">
    <source>
        <dbReference type="Google" id="ProtNLM"/>
    </source>
</evidence>
<dbReference type="EMBL" id="JAKJXO020000002">
    <property type="protein sequence ID" value="KAL1610151.1"/>
    <property type="molecule type" value="Genomic_DNA"/>
</dbReference>
<dbReference type="InterPro" id="IPR002016">
    <property type="entry name" value="Haem_peroxidase"/>
</dbReference>